<dbReference type="OrthoDB" id="15717at2759"/>
<comment type="cofactor">
    <cofactor evidence="5">
        <name>[2Fe-2S] cluster</name>
        <dbReference type="ChEBI" id="CHEBI:190135"/>
    </cofactor>
</comment>
<proteinExistence type="predicted"/>
<comment type="caution">
    <text evidence="7">The sequence shown here is derived from an EMBL/GenBank/DDBJ whole genome shotgun (WGS) entry which is preliminary data.</text>
</comment>
<evidence type="ECO:0000313" key="7">
    <source>
        <dbReference type="EMBL" id="KRT83888.1"/>
    </source>
</evidence>
<evidence type="ECO:0000256" key="1">
    <source>
        <dbReference type="ARBA" id="ARBA00022714"/>
    </source>
</evidence>
<protein>
    <recommendedName>
        <fullName evidence="6">Iron-binding zinc finger CDGSH type domain-containing protein</fullName>
    </recommendedName>
</protein>
<keyword evidence="2" id="KW-0479">Metal-binding</keyword>
<dbReference type="GO" id="GO:0051537">
    <property type="term" value="F:2 iron, 2 sulfur cluster binding"/>
    <property type="evidence" value="ECO:0007669"/>
    <property type="project" value="UniProtKB-KW"/>
</dbReference>
<reference evidence="7 8" key="1">
    <citation type="submission" date="2015-09" db="EMBL/GenBank/DDBJ databases">
        <title>Draft genome of the scarab beetle Oryctes borbonicus.</title>
        <authorList>
            <person name="Meyer J.M."/>
            <person name="Markov G.V."/>
            <person name="Baskaran P."/>
            <person name="Herrmann M."/>
            <person name="Sommer R.J."/>
            <person name="Roedelsperger C."/>
        </authorList>
    </citation>
    <scope>NUCLEOTIDE SEQUENCE [LARGE SCALE GENOMIC DNA]</scope>
    <source>
        <strain evidence="7">OB123</strain>
        <tissue evidence="7">Whole animal</tissue>
    </source>
</reference>
<accession>A0A0T6B962</accession>
<evidence type="ECO:0000259" key="6">
    <source>
        <dbReference type="SMART" id="SM00704"/>
    </source>
</evidence>
<gene>
    <name evidence="7" type="ORF">AMK59_3235</name>
</gene>
<organism evidence="7 8">
    <name type="scientific">Oryctes borbonicus</name>
    <dbReference type="NCBI Taxonomy" id="1629725"/>
    <lineage>
        <taxon>Eukaryota</taxon>
        <taxon>Metazoa</taxon>
        <taxon>Ecdysozoa</taxon>
        <taxon>Arthropoda</taxon>
        <taxon>Hexapoda</taxon>
        <taxon>Insecta</taxon>
        <taxon>Pterygota</taxon>
        <taxon>Neoptera</taxon>
        <taxon>Endopterygota</taxon>
        <taxon>Coleoptera</taxon>
        <taxon>Polyphaga</taxon>
        <taxon>Scarabaeiformia</taxon>
        <taxon>Scarabaeidae</taxon>
        <taxon>Dynastinae</taxon>
        <taxon>Oryctes</taxon>
    </lineage>
</organism>
<keyword evidence="3" id="KW-0408">Iron</keyword>
<evidence type="ECO:0000313" key="8">
    <source>
        <dbReference type="Proteomes" id="UP000051574"/>
    </source>
</evidence>
<feature type="domain" description="Iron-binding zinc finger CDGSH type" evidence="6">
    <location>
        <begin position="56"/>
        <end position="93"/>
    </location>
</feature>
<name>A0A0T6B962_9SCAR</name>
<dbReference type="GO" id="GO:0046872">
    <property type="term" value="F:metal ion binding"/>
    <property type="evidence" value="ECO:0007669"/>
    <property type="project" value="UniProtKB-KW"/>
</dbReference>
<keyword evidence="4" id="KW-0411">Iron-sulfur</keyword>
<dbReference type="PANTHER" id="PTHR46491">
    <property type="entry name" value="CDGSH IRON SULFUR DOMAIN PROTEIN HOMOLOG"/>
    <property type="match status" value="1"/>
</dbReference>
<evidence type="ECO:0000256" key="4">
    <source>
        <dbReference type="ARBA" id="ARBA00023014"/>
    </source>
</evidence>
<dbReference type="Pfam" id="PF09360">
    <property type="entry name" value="zf-CDGSH"/>
    <property type="match status" value="1"/>
</dbReference>
<sequence>MAINLTRRKINFRPVLNLYALERVNYSKKSNEIPKNVIQDLISADAQKENGIIYDKKPFRMPLEAGKRYSWCLCGRSKKQPLCDGTHKNQQLKIKQKPIRFEV</sequence>
<feature type="non-terminal residue" evidence="7">
    <location>
        <position position="103"/>
    </location>
</feature>
<evidence type="ECO:0000256" key="3">
    <source>
        <dbReference type="ARBA" id="ARBA00023004"/>
    </source>
</evidence>
<dbReference type="InterPro" id="IPR018967">
    <property type="entry name" value="FeS-contain_CDGSH-typ"/>
</dbReference>
<evidence type="ECO:0000256" key="5">
    <source>
        <dbReference type="ARBA" id="ARBA00034078"/>
    </source>
</evidence>
<dbReference type="AlphaFoldDB" id="A0A0T6B962"/>
<dbReference type="InterPro" id="IPR042216">
    <property type="entry name" value="MitoNEET_CISD"/>
</dbReference>
<dbReference type="EMBL" id="LJIG01009034">
    <property type="protein sequence ID" value="KRT83888.1"/>
    <property type="molecule type" value="Genomic_DNA"/>
</dbReference>
<evidence type="ECO:0000256" key="2">
    <source>
        <dbReference type="ARBA" id="ARBA00022723"/>
    </source>
</evidence>
<dbReference type="Proteomes" id="UP000051574">
    <property type="component" value="Unassembled WGS sequence"/>
</dbReference>
<dbReference type="GO" id="GO:0005739">
    <property type="term" value="C:mitochondrion"/>
    <property type="evidence" value="ECO:0007669"/>
    <property type="project" value="TreeGrafter"/>
</dbReference>
<dbReference type="InterPro" id="IPR052950">
    <property type="entry name" value="CISD"/>
</dbReference>
<dbReference type="Gene3D" id="3.40.5.90">
    <property type="entry name" value="CDGSH iron-sulfur domain, mitoNEET-type"/>
    <property type="match status" value="1"/>
</dbReference>
<keyword evidence="1" id="KW-0001">2Fe-2S</keyword>
<dbReference type="SMART" id="SM00704">
    <property type="entry name" value="ZnF_CDGSH"/>
    <property type="match status" value="1"/>
</dbReference>
<keyword evidence="8" id="KW-1185">Reference proteome</keyword>
<dbReference type="PANTHER" id="PTHR46491:SF3">
    <property type="entry name" value="CDGSH IRON-SULFUR DOMAIN-CONTAINING PROTEIN 3, MITOCHONDRIAL"/>
    <property type="match status" value="1"/>
</dbReference>